<feature type="domain" description="Helicase ATP-binding" evidence="2">
    <location>
        <begin position="440"/>
        <end position="615"/>
    </location>
</feature>
<reference evidence="4 5" key="1">
    <citation type="submission" date="2017-09" db="EMBL/GenBank/DDBJ databases">
        <title>Depth-based differentiation of microbial function through sediment-hosted aquifers and enrichment of novel symbionts in the deep terrestrial subsurface.</title>
        <authorList>
            <person name="Probst A.J."/>
            <person name="Ladd B."/>
            <person name="Jarett J.K."/>
            <person name="Geller-Mcgrath D.E."/>
            <person name="Sieber C.M."/>
            <person name="Emerson J.B."/>
            <person name="Anantharaman K."/>
            <person name="Thomas B.C."/>
            <person name="Malmstrom R."/>
            <person name="Stieglmeier M."/>
            <person name="Klingl A."/>
            <person name="Woyke T."/>
            <person name="Ryan C.M."/>
            <person name="Banfield J.F."/>
        </authorList>
    </citation>
    <scope>NUCLEOTIDE SEQUENCE [LARGE SCALE GENOMIC DNA]</scope>
    <source>
        <strain evidence="4">CG10_big_fil_rev_8_21_14_0_10_51_16</strain>
    </source>
</reference>
<dbReference type="InterPro" id="IPR000330">
    <property type="entry name" value="SNF2_N"/>
</dbReference>
<dbReference type="PROSITE" id="PS51192">
    <property type="entry name" value="HELICASE_ATP_BIND_1"/>
    <property type="match status" value="1"/>
</dbReference>
<dbReference type="PANTHER" id="PTHR45766:SF6">
    <property type="entry name" value="SWI_SNF-RELATED MATRIX-ASSOCIATED ACTIN-DEPENDENT REGULATOR OF CHROMATIN SUBFAMILY A-LIKE PROTEIN 1"/>
    <property type="match status" value="1"/>
</dbReference>
<name>A0A2H0RG41_9BACT</name>
<dbReference type="InterPro" id="IPR013216">
    <property type="entry name" value="Methyltransf_11"/>
</dbReference>
<dbReference type="SUPFAM" id="SSF53335">
    <property type="entry name" value="S-adenosyl-L-methionine-dependent methyltransferases"/>
    <property type="match status" value="1"/>
</dbReference>
<dbReference type="Pfam" id="PF00176">
    <property type="entry name" value="SNF2-rel_dom"/>
    <property type="match status" value="1"/>
</dbReference>
<dbReference type="Pfam" id="PF00271">
    <property type="entry name" value="Helicase_C"/>
    <property type="match status" value="1"/>
</dbReference>
<dbReference type="InterPro" id="IPR027417">
    <property type="entry name" value="P-loop_NTPase"/>
</dbReference>
<gene>
    <name evidence="4" type="ORF">COV10_02680</name>
</gene>
<dbReference type="InterPro" id="IPR001650">
    <property type="entry name" value="Helicase_C-like"/>
</dbReference>
<feature type="domain" description="Helicase C-terminal" evidence="3">
    <location>
        <begin position="717"/>
        <end position="877"/>
    </location>
</feature>
<dbReference type="SUPFAM" id="SSF52540">
    <property type="entry name" value="P-loop containing nucleoside triphosphate hydrolases"/>
    <property type="match status" value="2"/>
</dbReference>
<evidence type="ECO:0000259" key="2">
    <source>
        <dbReference type="PROSITE" id="PS51192"/>
    </source>
</evidence>
<dbReference type="GO" id="GO:0005524">
    <property type="term" value="F:ATP binding"/>
    <property type="evidence" value="ECO:0007669"/>
    <property type="project" value="InterPro"/>
</dbReference>
<organism evidence="4 5">
    <name type="scientific">Candidatus Vogelbacteria bacterium CG10_big_fil_rev_8_21_14_0_10_51_16</name>
    <dbReference type="NCBI Taxonomy" id="1975045"/>
    <lineage>
        <taxon>Bacteria</taxon>
        <taxon>Candidatus Vogeliibacteriota</taxon>
    </lineage>
</organism>
<dbReference type="EMBL" id="PCYI01000019">
    <property type="protein sequence ID" value="PIR44765.1"/>
    <property type="molecule type" value="Genomic_DNA"/>
</dbReference>
<evidence type="ECO:0000313" key="4">
    <source>
        <dbReference type="EMBL" id="PIR44765.1"/>
    </source>
</evidence>
<comment type="caution">
    <text evidence="4">The sequence shown here is derived from an EMBL/GenBank/DDBJ whole genome shotgun (WGS) entry which is preliminary data.</text>
</comment>
<evidence type="ECO:0000256" key="1">
    <source>
        <dbReference type="ARBA" id="ARBA00022801"/>
    </source>
</evidence>
<dbReference type="GO" id="GO:0008757">
    <property type="term" value="F:S-adenosylmethionine-dependent methyltransferase activity"/>
    <property type="evidence" value="ECO:0007669"/>
    <property type="project" value="InterPro"/>
</dbReference>
<dbReference type="Proteomes" id="UP000228767">
    <property type="component" value="Unassembled WGS sequence"/>
</dbReference>
<dbReference type="SMART" id="SM00490">
    <property type="entry name" value="HELICc"/>
    <property type="match status" value="1"/>
</dbReference>
<dbReference type="PROSITE" id="PS51194">
    <property type="entry name" value="HELICASE_CTER"/>
    <property type="match status" value="1"/>
</dbReference>
<dbReference type="Gene3D" id="3.40.50.150">
    <property type="entry name" value="Vaccinia Virus protein VP39"/>
    <property type="match status" value="1"/>
</dbReference>
<dbReference type="Gene3D" id="3.40.50.300">
    <property type="entry name" value="P-loop containing nucleotide triphosphate hydrolases"/>
    <property type="match status" value="1"/>
</dbReference>
<dbReference type="AlphaFoldDB" id="A0A2H0RG41"/>
<evidence type="ECO:0000313" key="5">
    <source>
        <dbReference type="Proteomes" id="UP000228767"/>
    </source>
</evidence>
<dbReference type="InterPro" id="IPR038718">
    <property type="entry name" value="SNF2-like_sf"/>
</dbReference>
<dbReference type="InterPro" id="IPR014001">
    <property type="entry name" value="Helicase_ATP-bd"/>
</dbReference>
<accession>A0A2H0RG41</accession>
<evidence type="ECO:0008006" key="6">
    <source>
        <dbReference type="Google" id="ProtNLM"/>
    </source>
</evidence>
<keyword evidence="1" id="KW-0378">Hydrolase</keyword>
<evidence type="ECO:0000259" key="3">
    <source>
        <dbReference type="PROSITE" id="PS51194"/>
    </source>
</evidence>
<dbReference type="InterPro" id="IPR029063">
    <property type="entry name" value="SAM-dependent_MTases_sf"/>
</dbReference>
<dbReference type="GO" id="GO:0016787">
    <property type="term" value="F:hydrolase activity"/>
    <property type="evidence" value="ECO:0007669"/>
    <property type="project" value="UniProtKB-KW"/>
</dbReference>
<protein>
    <recommendedName>
        <fullName evidence="6">Helicase</fullName>
    </recommendedName>
</protein>
<proteinExistence type="predicted"/>
<dbReference type="PANTHER" id="PTHR45766">
    <property type="entry name" value="DNA ANNEALING HELICASE AND ENDONUCLEASE ZRANB3 FAMILY MEMBER"/>
    <property type="match status" value="1"/>
</dbReference>
<dbReference type="SMART" id="SM00487">
    <property type="entry name" value="DEXDc"/>
    <property type="match status" value="1"/>
</dbReference>
<sequence length="1238" mass="142243">MDGPKNEFEELTPEMQEETAKLFEHIDVTRSRPTESKTRYTEEDVRNSFENAHRLYRVKLAQWKKSERGPKPTFSMRFVNKRSPFVRDWLRARPDRDQFEFISEEAKKDWFYQKQTRWNDKKIREALRELFSKWKKRNIKQGGSFNFTYVAANNQALYSWLLRHNKRIEDFLSEEAVEKWQGQEAARPRKEGEIVSDLDKLYEEWKKGSQEEAFSPAYIIKYAPDIYSWVLRHQAEGGKELVDYLGDEARSQWTNVRGVSQMARKAERLFAEDNADIQTIKRLSSLFGASRIVDTFYAYRPDFRKVPPERLRKVIAPYLGNFLITRPPFRIDNLEMALPYLENEELAEGLYEVIKDGALLHFLTARKRDKNTIPESSFADYFLEIEKGPACAKSPGLRLIINRVRGYYQDVTKDRPRPEALVGSLKEGRDFPDIYQAINMKELEEKKRLLIADEMGVGKSGSVILTKEYLGAQTALVVVPSNVEETWINYLSSKVEDGEQVGYFKPDSAPRVLRISSPSDIENLTPGMYDYIVVSHERLAKGNYVEALLRAEPGMLIADEVHKFKNATTGRRAAGFIELADAIQGDNKYVALLSGTPAPNKVEDIATTLRVLYPERFSMVENRHLARSILNGSLIDLRALLATRMQRKSLADHIEMPALQEELVRVDLNGREQEIYELLLEEDEFTPAEKIRILRQFCMNHELLDVTPGVEQAKLVALKAELHKAFAEHDKVVLFVNAYIENVIRGDLSILDLLDLPESVQVRAVHGDNKKERQAVQQQLNKGAGKMLVAVSGQIADVGVDYSGAEHIIFYNEPWTEAERRQLIGRVYRPGLRRDLNVQTLITHGTIEHGIHHYLQVKQRAIEKLIEGIPITELEQQVLAAPGHEDTQNLEVNRDLAEAYFSAFERLNAMYAHTKEIGQKDFQKFLEQYGKLYADCYLNVGGRSYQGNASRIAGTIIETMRVERGEDPKELKILDAASGPQMLKTHSPEDLQGSIHSTDINLHHFKEGDMATVGSFTSLPYREGSFDYATLSLALHYSRFIPKKGNYERAQIFMELNRALKPGGRAIISLMYRLDLKNFEGFRGIMRDFGFRVVDEYTDHVQEGNTFRAHVITIEKIESPAGTVEEIVATGPSRFVAGLKFNQQKGNLRNSRKTVLGFKLAERDYQVKFNKEDLAMMREEEETLREGKRLKHRYGGIELIPVGILRRQEFVRMLLNDRYILFKRLTHGGGGVKIDNNF</sequence>
<dbReference type="Pfam" id="PF08241">
    <property type="entry name" value="Methyltransf_11"/>
    <property type="match status" value="1"/>
</dbReference>
<dbReference type="Gene3D" id="3.40.50.10810">
    <property type="entry name" value="Tandem AAA-ATPase domain"/>
    <property type="match status" value="1"/>
</dbReference>